<evidence type="ECO:0000256" key="5">
    <source>
        <dbReference type="ARBA" id="ARBA00022764"/>
    </source>
</evidence>
<dbReference type="PANTHER" id="PTHR43742">
    <property type="entry name" value="TRIMETHYLAMINE-N-OXIDE REDUCTASE"/>
    <property type="match status" value="1"/>
</dbReference>
<evidence type="ECO:0000259" key="8">
    <source>
        <dbReference type="Pfam" id="PF01568"/>
    </source>
</evidence>
<feature type="domain" description="Molybdopterin oxidoreductase N-terminal" evidence="9">
    <location>
        <begin position="8"/>
        <end position="48"/>
    </location>
</feature>
<dbReference type="SUPFAM" id="SSF50692">
    <property type="entry name" value="ADC-like"/>
    <property type="match status" value="1"/>
</dbReference>
<gene>
    <name evidence="10" type="ORF">V6575_06625</name>
</gene>
<evidence type="ECO:0000256" key="6">
    <source>
        <dbReference type="ARBA" id="ARBA00023002"/>
    </source>
</evidence>
<name>A0ABU8THX4_9HYPH</name>
<dbReference type="Pfam" id="PF00384">
    <property type="entry name" value="Molybdopterin"/>
    <property type="match status" value="1"/>
</dbReference>
<keyword evidence="6" id="KW-0560">Oxidoreductase</keyword>
<dbReference type="SUPFAM" id="SSF53706">
    <property type="entry name" value="Formate dehydrogenase/DMSO reductase, domains 1-3"/>
    <property type="match status" value="1"/>
</dbReference>
<feature type="domain" description="Molybdopterin dinucleotide-binding" evidence="8">
    <location>
        <begin position="622"/>
        <end position="728"/>
    </location>
</feature>
<dbReference type="Gene3D" id="2.40.40.20">
    <property type="match status" value="1"/>
</dbReference>
<comment type="similarity">
    <text evidence="2">Belongs to the prokaryotic molybdopterin-containing oxidoreductase family.</text>
</comment>
<organism evidence="10 11">
    <name type="scientific">Roseibium algae</name>
    <dbReference type="NCBI Taxonomy" id="3123038"/>
    <lineage>
        <taxon>Bacteria</taxon>
        <taxon>Pseudomonadati</taxon>
        <taxon>Pseudomonadota</taxon>
        <taxon>Alphaproteobacteria</taxon>
        <taxon>Hyphomicrobiales</taxon>
        <taxon>Stappiaceae</taxon>
        <taxon>Roseibium</taxon>
    </lineage>
</organism>
<dbReference type="PANTHER" id="PTHR43742:SF10">
    <property type="entry name" value="TRIMETHYLAMINE-N-OXIDE REDUCTASE 2"/>
    <property type="match status" value="1"/>
</dbReference>
<dbReference type="Gene3D" id="3.90.55.10">
    <property type="entry name" value="Dimethylsulfoxide Reductase, domain 3"/>
    <property type="match status" value="1"/>
</dbReference>
<dbReference type="Pfam" id="PF01568">
    <property type="entry name" value="Molydop_binding"/>
    <property type="match status" value="1"/>
</dbReference>
<comment type="caution">
    <text evidence="10">The sequence shown here is derived from an EMBL/GenBank/DDBJ whole genome shotgun (WGS) entry which is preliminary data.</text>
</comment>
<feature type="domain" description="Molybdopterin oxidoreductase" evidence="7">
    <location>
        <begin position="52"/>
        <end position="508"/>
    </location>
</feature>
<sequence>MTITRAVSLCHWGAFEADVENGKLIATRPMEGSGADPDMVGAWPHMVYSDQRVSQPHVRRSYLEKGIAAGGGGRGHEDMVPVEWDVALDLVANELKRVHQDYGPTAIFGGSYGWSSAGRLHHARTQVRRFLGAAGGFTDQTGNYSWGAAHALLPHVLGTANAVARDATSWETIALHGETVVAFGGLNPKNWRVSSGGAGEFHLPEKVLEARKRGVKFFILSPHADDVPAGLDATLIRPRPNSDTAIMLALAHQALTSGRADLAFLQRYTTGSEVFCAYLRGDTDGIPKTLDWAAGLSDVPVSELNGLWEAISSGRVMLSAAWSLQRADHGEQPFWALIALAALLGQIGLPGGGFCFGYGSMNGVGADASKGFVPTMPMLPNKGMAIPVARFVDAFLEPGKTIEFNGRRVTYPDVKLVYWAGGNPFHHAQDLDRLSRAWERPQTVIVHEPWWTPTARRADIVLPATTSLERDDIGGTSRDPYVFFMPKLIDPVGSARNDIDIFRSLSDRLGCRELFDEGLDDRGWLKRLWDKSLEHGVHSGVDLPDFEELRRQNIIRIPAPLQPEVMLESFRSDPENNPLPTPSGKIELYSKAIAGFGYSDCPGHAVWIEPHEWLGSAPCGKFHLVSNQPAKQLHSQMWQVMAKGPAECRINPSDAKEHGISGGDHIVLKSGRGACRASALIDPSLRRGVLIMPTGAWYEPDAEGSIEQNGNPNVVIGDRGTSQLGQACAALSALVEIERETPAPGSF</sequence>
<comment type="cofactor">
    <cofactor evidence="1">
        <name>Mo-bis(molybdopterin guanine dinucleotide)</name>
        <dbReference type="ChEBI" id="CHEBI:60539"/>
    </cofactor>
</comment>
<evidence type="ECO:0000256" key="3">
    <source>
        <dbReference type="ARBA" id="ARBA00022505"/>
    </source>
</evidence>
<evidence type="ECO:0000256" key="1">
    <source>
        <dbReference type="ARBA" id="ARBA00001942"/>
    </source>
</evidence>
<evidence type="ECO:0000313" key="10">
    <source>
        <dbReference type="EMBL" id="MEJ8473754.1"/>
    </source>
</evidence>
<keyword evidence="11" id="KW-1185">Reference proteome</keyword>
<dbReference type="RefSeq" id="WP_340273412.1">
    <property type="nucleotide sequence ID" value="NZ_JBAKIA010000004.1"/>
</dbReference>
<evidence type="ECO:0000259" key="9">
    <source>
        <dbReference type="Pfam" id="PF18364"/>
    </source>
</evidence>
<accession>A0ABU8THX4</accession>
<evidence type="ECO:0000256" key="2">
    <source>
        <dbReference type="ARBA" id="ARBA00010312"/>
    </source>
</evidence>
<keyword evidence="4" id="KW-0479">Metal-binding</keyword>
<dbReference type="InterPro" id="IPR006655">
    <property type="entry name" value="Mopterin_OxRdtase_prok_CS"/>
</dbReference>
<dbReference type="InterPro" id="IPR041460">
    <property type="entry name" value="Molybdopterin_N"/>
</dbReference>
<dbReference type="InterPro" id="IPR009010">
    <property type="entry name" value="Asp_de-COase-like_dom_sf"/>
</dbReference>
<keyword evidence="5" id="KW-0574">Periplasm</keyword>
<dbReference type="InterPro" id="IPR006656">
    <property type="entry name" value="Mopterin_OxRdtase"/>
</dbReference>
<protein>
    <submittedName>
        <fullName evidence="10">Molybdopterin-dependent oxidoreductase</fullName>
    </submittedName>
</protein>
<dbReference type="InterPro" id="IPR050612">
    <property type="entry name" value="Prok_Mopterin_Oxidored"/>
</dbReference>
<dbReference type="Proteomes" id="UP001385499">
    <property type="component" value="Unassembled WGS sequence"/>
</dbReference>
<dbReference type="PROSITE" id="PS00490">
    <property type="entry name" value="MOLYBDOPTERIN_PROK_2"/>
    <property type="match status" value="1"/>
</dbReference>
<dbReference type="Pfam" id="PF18364">
    <property type="entry name" value="Molybdopterin_N"/>
    <property type="match status" value="1"/>
</dbReference>
<dbReference type="Gene3D" id="3.40.228.10">
    <property type="entry name" value="Dimethylsulfoxide Reductase, domain 2"/>
    <property type="match status" value="1"/>
</dbReference>
<dbReference type="EMBL" id="JBAKIA010000004">
    <property type="protein sequence ID" value="MEJ8473754.1"/>
    <property type="molecule type" value="Genomic_DNA"/>
</dbReference>
<keyword evidence="3" id="KW-0500">Molybdenum</keyword>
<evidence type="ECO:0000313" key="11">
    <source>
        <dbReference type="Proteomes" id="UP001385499"/>
    </source>
</evidence>
<dbReference type="InterPro" id="IPR006657">
    <property type="entry name" value="MoPterin_dinucl-bd_dom"/>
</dbReference>
<evidence type="ECO:0000259" key="7">
    <source>
        <dbReference type="Pfam" id="PF00384"/>
    </source>
</evidence>
<dbReference type="Gene3D" id="3.40.50.740">
    <property type="match status" value="1"/>
</dbReference>
<evidence type="ECO:0000256" key="4">
    <source>
        <dbReference type="ARBA" id="ARBA00022723"/>
    </source>
</evidence>
<proteinExistence type="inferred from homology"/>
<reference evidence="10 11" key="1">
    <citation type="submission" date="2024-02" db="EMBL/GenBank/DDBJ databases">
        <title>Roseibium algae sp. nov., isolated from marine alga (Grateloupia sp.), showing potential in myo-inositol conversion.</title>
        <authorList>
            <person name="Wang Y."/>
        </authorList>
    </citation>
    <scope>NUCLEOTIDE SEQUENCE [LARGE SCALE GENOMIC DNA]</scope>
    <source>
        <strain evidence="10 11">H3510</strain>
    </source>
</reference>